<keyword evidence="1" id="KW-1133">Transmembrane helix</keyword>
<dbReference type="InParanoid" id="A0A5J5EMB6"/>
<sequence length="69" mass="7562">MGAGGEGDGVVERGREEVDGVVVGAMMLLTLNLFLLFQRLQIPLYIVIIIIIIITYQPSQLAAQYISKL</sequence>
<protein>
    <submittedName>
        <fullName evidence="2">Uncharacterized protein</fullName>
    </submittedName>
</protein>
<evidence type="ECO:0000313" key="3">
    <source>
        <dbReference type="Proteomes" id="UP000326924"/>
    </source>
</evidence>
<keyword evidence="1" id="KW-0472">Membrane</keyword>
<keyword evidence="1" id="KW-0812">Transmembrane</keyword>
<reference evidence="2 3" key="1">
    <citation type="submission" date="2019-09" db="EMBL/GenBank/DDBJ databases">
        <title>Draft genome of the ectomycorrhizal ascomycete Sphaerosporella brunnea.</title>
        <authorList>
            <consortium name="DOE Joint Genome Institute"/>
            <person name="Benucci G.M."/>
            <person name="Marozzi G."/>
            <person name="Antonielli L."/>
            <person name="Sanchez S."/>
            <person name="Marco P."/>
            <person name="Wang X."/>
            <person name="Falini L.B."/>
            <person name="Barry K."/>
            <person name="Haridas S."/>
            <person name="Lipzen A."/>
            <person name="Labutti K."/>
            <person name="Grigoriev I.V."/>
            <person name="Murat C."/>
            <person name="Martin F."/>
            <person name="Albertini E."/>
            <person name="Donnini D."/>
            <person name="Bonito G."/>
        </authorList>
    </citation>
    <scope>NUCLEOTIDE SEQUENCE [LARGE SCALE GENOMIC DNA]</scope>
    <source>
        <strain evidence="2 3">Sb_GMNB300</strain>
    </source>
</reference>
<evidence type="ECO:0000313" key="2">
    <source>
        <dbReference type="EMBL" id="KAA8897607.1"/>
    </source>
</evidence>
<keyword evidence="3" id="KW-1185">Reference proteome</keyword>
<comment type="caution">
    <text evidence="2">The sequence shown here is derived from an EMBL/GenBank/DDBJ whole genome shotgun (WGS) entry which is preliminary data.</text>
</comment>
<dbReference type="EMBL" id="VXIS01000196">
    <property type="protein sequence ID" value="KAA8897607.1"/>
    <property type="molecule type" value="Genomic_DNA"/>
</dbReference>
<feature type="transmembrane region" description="Helical" evidence="1">
    <location>
        <begin position="44"/>
        <end position="66"/>
    </location>
</feature>
<feature type="transmembrane region" description="Helical" evidence="1">
    <location>
        <begin position="20"/>
        <end position="37"/>
    </location>
</feature>
<proteinExistence type="predicted"/>
<dbReference type="Proteomes" id="UP000326924">
    <property type="component" value="Unassembled WGS sequence"/>
</dbReference>
<name>A0A5J5EMB6_9PEZI</name>
<dbReference type="AlphaFoldDB" id="A0A5J5EMB6"/>
<evidence type="ECO:0000256" key="1">
    <source>
        <dbReference type="SAM" id="Phobius"/>
    </source>
</evidence>
<accession>A0A5J5EMB6</accession>
<organism evidence="2 3">
    <name type="scientific">Sphaerosporella brunnea</name>
    <dbReference type="NCBI Taxonomy" id="1250544"/>
    <lineage>
        <taxon>Eukaryota</taxon>
        <taxon>Fungi</taxon>
        <taxon>Dikarya</taxon>
        <taxon>Ascomycota</taxon>
        <taxon>Pezizomycotina</taxon>
        <taxon>Pezizomycetes</taxon>
        <taxon>Pezizales</taxon>
        <taxon>Pyronemataceae</taxon>
        <taxon>Sphaerosporella</taxon>
    </lineage>
</organism>
<gene>
    <name evidence="2" type="ORF">FN846DRAFT_963473</name>
</gene>